<dbReference type="InterPro" id="IPR027417">
    <property type="entry name" value="P-loop_NTPase"/>
</dbReference>
<evidence type="ECO:0000256" key="3">
    <source>
        <dbReference type="ARBA" id="ARBA00022741"/>
    </source>
</evidence>
<evidence type="ECO:0000256" key="7">
    <source>
        <dbReference type="SAM" id="Phobius"/>
    </source>
</evidence>
<dbReference type="EMBL" id="JBHUMR010000008">
    <property type="protein sequence ID" value="MFD2616676.1"/>
    <property type="molecule type" value="Genomic_DNA"/>
</dbReference>
<evidence type="ECO:0000256" key="4">
    <source>
        <dbReference type="ARBA" id="ARBA00022840"/>
    </source>
</evidence>
<accession>A0ABW5PP85</accession>
<dbReference type="Pfam" id="PF00005">
    <property type="entry name" value="ABC_tran"/>
    <property type="match status" value="1"/>
</dbReference>
<dbReference type="Proteomes" id="UP001597458">
    <property type="component" value="Unassembled WGS sequence"/>
</dbReference>
<comment type="caution">
    <text evidence="10">The sequence shown here is derived from an EMBL/GenBank/DDBJ whole genome shotgun (WGS) entry which is preliminary data.</text>
</comment>
<dbReference type="PROSITE" id="PS50929">
    <property type="entry name" value="ABC_TM1F"/>
    <property type="match status" value="1"/>
</dbReference>
<organism evidence="10 11">
    <name type="scientific">Terrilactibacillus laevilacticus</name>
    <dbReference type="NCBI Taxonomy" id="1380157"/>
    <lineage>
        <taxon>Bacteria</taxon>
        <taxon>Bacillati</taxon>
        <taxon>Bacillota</taxon>
        <taxon>Bacilli</taxon>
        <taxon>Bacillales</taxon>
        <taxon>Bacillaceae</taxon>
        <taxon>Terrilactibacillus</taxon>
    </lineage>
</organism>
<reference evidence="11" key="1">
    <citation type="journal article" date="2019" name="Int. J. Syst. Evol. Microbiol.">
        <title>The Global Catalogue of Microorganisms (GCM) 10K type strain sequencing project: providing services to taxonomists for standard genome sequencing and annotation.</title>
        <authorList>
            <consortium name="The Broad Institute Genomics Platform"/>
            <consortium name="The Broad Institute Genome Sequencing Center for Infectious Disease"/>
            <person name="Wu L."/>
            <person name="Ma J."/>
        </authorList>
    </citation>
    <scope>NUCLEOTIDE SEQUENCE [LARGE SCALE GENOMIC DNA]</scope>
    <source>
        <strain evidence="11">TISTR 2241</strain>
    </source>
</reference>
<name>A0ABW5PP85_9BACI</name>
<evidence type="ECO:0000256" key="6">
    <source>
        <dbReference type="ARBA" id="ARBA00023136"/>
    </source>
</evidence>
<dbReference type="PANTHER" id="PTHR43394:SF1">
    <property type="entry name" value="ATP-BINDING CASSETTE SUB-FAMILY B MEMBER 10, MITOCHONDRIAL"/>
    <property type="match status" value="1"/>
</dbReference>
<feature type="transmembrane region" description="Helical" evidence="7">
    <location>
        <begin position="155"/>
        <end position="174"/>
    </location>
</feature>
<keyword evidence="6 7" id="KW-0472">Membrane</keyword>
<dbReference type="InterPro" id="IPR017871">
    <property type="entry name" value="ABC_transporter-like_CS"/>
</dbReference>
<dbReference type="SUPFAM" id="SSF52540">
    <property type="entry name" value="P-loop containing nucleoside triphosphate hydrolases"/>
    <property type="match status" value="1"/>
</dbReference>
<protein>
    <submittedName>
        <fullName evidence="10">ABC transporter ATP-binding protein</fullName>
    </submittedName>
</protein>
<feature type="transmembrane region" description="Helical" evidence="7">
    <location>
        <begin position="52"/>
        <end position="76"/>
    </location>
</feature>
<dbReference type="Gene3D" id="3.40.50.300">
    <property type="entry name" value="P-loop containing nucleotide triphosphate hydrolases"/>
    <property type="match status" value="1"/>
</dbReference>
<feature type="transmembrane region" description="Helical" evidence="7">
    <location>
        <begin position="126"/>
        <end position="149"/>
    </location>
</feature>
<evidence type="ECO:0000256" key="2">
    <source>
        <dbReference type="ARBA" id="ARBA00022692"/>
    </source>
</evidence>
<dbReference type="InterPro" id="IPR003593">
    <property type="entry name" value="AAA+_ATPase"/>
</dbReference>
<keyword evidence="2 7" id="KW-0812">Transmembrane</keyword>
<dbReference type="RefSeq" id="WP_141189460.1">
    <property type="nucleotide sequence ID" value="NZ_JBHUMR010000008.1"/>
</dbReference>
<dbReference type="PANTHER" id="PTHR43394">
    <property type="entry name" value="ATP-DEPENDENT PERMEASE MDL1, MITOCHONDRIAL"/>
    <property type="match status" value="1"/>
</dbReference>
<dbReference type="CDD" id="cd18548">
    <property type="entry name" value="ABC_6TM_Tm287_like"/>
    <property type="match status" value="1"/>
</dbReference>
<dbReference type="SMART" id="SM00382">
    <property type="entry name" value="AAA"/>
    <property type="match status" value="1"/>
</dbReference>
<keyword evidence="4 10" id="KW-0067">ATP-binding</keyword>
<dbReference type="GO" id="GO:0005524">
    <property type="term" value="F:ATP binding"/>
    <property type="evidence" value="ECO:0007669"/>
    <property type="project" value="UniProtKB-KW"/>
</dbReference>
<gene>
    <name evidence="10" type="ORF">ACFSTF_05055</name>
</gene>
<dbReference type="PROSITE" id="PS50893">
    <property type="entry name" value="ABC_TRANSPORTER_2"/>
    <property type="match status" value="1"/>
</dbReference>
<feature type="domain" description="ABC transporter" evidence="8">
    <location>
        <begin position="336"/>
        <end position="571"/>
    </location>
</feature>
<dbReference type="InterPro" id="IPR036640">
    <property type="entry name" value="ABC1_TM_sf"/>
</dbReference>
<feature type="transmembrane region" description="Helical" evidence="7">
    <location>
        <begin position="12"/>
        <end position="32"/>
    </location>
</feature>
<evidence type="ECO:0000259" key="9">
    <source>
        <dbReference type="PROSITE" id="PS50929"/>
    </source>
</evidence>
<proteinExistence type="predicted"/>
<dbReference type="InterPro" id="IPR039421">
    <property type="entry name" value="Type_1_exporter"/>
</dbReference>
<evidence type="ECO:0000256" key="5">
    <source>
        <dbReference type="ARBA" id="ARBA00022989"/>
    </source>
</evidence>
<sequence>MLKLSKYLLPYKWSIVFTIMFVFLQSLANLYLPTLMSDIVDTGIVNGNIGYILKMGIYMLLITLVAGAFTIIANYLSAQVASRFGRDIRYRMFSHIESFSLSEFDDLGTASLITRSTNDISQVEQVFLMILKLMIMAPLMCIGGIIMAFYSDAKLSLVLVMAIPVIVVTILLIARRGIPLFKQIQKKMDRLNLVLREGLTGIRVVRSFNRVDDELKRFDQANQDMTITSVKVQKIMAAMMPMMMLIMNVSTIAIVWFGGLRISHGAMQVGDLMAFIQYAMQIMFSLMMGAMLFIMIPRGQASSVRINEVLATKPDITDVLAKKTQNVSDIPNRGAIEFKHVTFRYEGAENPAVIDLNFTANPGETTAIIGGTGAGKSTIMNLIPRFYDIEDGEILVDGYNIATMKIESLRQMIGYVPQKSVLFTGTVKDNIRYGKEDATDDEIKQAAKMAEADSFIQDMKDGYDSLLAQGGKNVSGGQKQRLSIARAIVKRPLIYLFDDSFSALDYKTDAKLRKALKSITATSTTIIVAQRISTVIDADKIIVLDEGTIAGIGTHESLMDTCQVYREIVSSQVDKEELA</sequence>
<feature type="transmembrane region" description="Helical" evidence="7">
    <location>
        <begin position="278"/>
        <end position="296"/>
    </location>
</feature>
<evidence type="ECO:0000259" key="8">
    <source>
        <dbReference type="PROSITE" id="PS50893"/>
    </source>
</evidence>
<dbReference type="Pfam" id="PF00664">
    <property type="entry name" value="ABC_membrane"/>
    <property type="match status" value="1"/>
</dbReference>
<feature type="transmembrane region" description="Helical" evidence="7">
    <location>
        <begin position="235"/>
        <end position="258"/>
    </location>
</feature>
<keyword evidence="11" id="KW-1185">Reference proteome</keyword>
<evidence type="ECO:0000256" key="1">
    <source>
        <dbReference type="ARBA" id="ARBA00004651"/>
    </source>
</evidence>
<evidence type="ECO:0000313" key="11">
    <source>
        <dbReference type="Proteomes" id="UP001597458"/>
    </source>
</evidence>
<comment type="subcellular location">
    <subcellularLocation>
        <location evidence="1">Cell membrane</location>
        <topology evidence="1">Multi-pass membrane protein</topology>
    </subcellularLocation>
</comment>
<keyword evidence="3" id="KW-0547">Nucleotide-binding</keyword>
<dbReference type="InterPro" id="IPR003439">
    <property type="entry name" value="ABC_transporter-like_ATP-bd"/>
</dbReference>
<feature type="domain" description="ABC transmembrane type-1" evidence="9">
    <location>
        <begin position="16"/>
        <end position="298"/>
    </location>
</feature>
<dbReference type="InterPro" id="IPR011527">
    <property type="entry name" value="ABC1_TM_dom"/>
</dbReference>
<dbReference type="PROSITE" id="PS00211">
    <property type="entry name" value="ABC_TRANSPORTER_1"/>
    <property type="match status" value="1"/>
</dbReference>
<dbReference type="SUPFAM" id="SSF90123">
    <property type="entry name" value="ABC transporter transmembrane region"/>
    <property type="match status" value="1"/>
</dbReference>
<dbReference type="Gene3D" id="1.20.1560.10">
    <property type="entry name" value="ABC transporter type 1, transmembrane domain"/>
    <property type="match status" value="1"/>
</dbReference>
<keyword evidence="5 7" id="KW-1133">Transmembrane helix</keyword>
<evidence type="ECO:0000313" key="10">
    <source>
        <dbReference type="EMBL" id="MFD2616676.1"/>
    </source>
</evidence>